<name>A0A439CPK6_9PEZI</name>
<evidence type="ECO:0000256" key="2">
    <source>
        <dbReference type="SAM" id="SignalP"/>
    </source>
</evidence>
<dbReference type="Proteomes" id="UP000286045">
    <property type="component" value="Unassembled WGS sequence"/>
</dbReference>
<keyword evidence="4" id="KW-1185">Reference proteome</keyword>
<proteinExistence type="predicted"/>
<reference evidence="3 4" key="1">
    <citation type="submission" date="2018-12" db="EMBL/GenBank/DDBJ databases">
        <title>Draft genome sequence of Xylaria grammica IHI A82.</title>
        <authorList>
            <person name="Buettner E."/>
            <person name="Kellner H."/>
        </authorList>
    </citation>
    <scope>NUCLEOTIDE SEQUENCE [LARGE SCALE GENOMIC DNA]</scope>
    <source>
        <strain evidence="3 4">IHI A82</strain>
    </source>
</reference>
<feature type="compositionally biased region" description="Low complexity" evidence="1">
    <location>
        <begin position="32"/>
        <end position="56"/>
    </location>
</feature>
<feature type="region of interest" description="Disordered" evidence="1">
    <location>
        <begin position="466"/>
        <end position="487"/>
    </location>
</feature>
<protein>
    <recommendedName>
        <fullName evidence="5">WSC domain-containing protein</fullName>
    </recommendedName>
</protein>
<feature type="region of interest" description="Disordered" evidence="1">
    <location>
        <begin position="30"/>
        <end position="56"/>
    </location>
</feature>
<accession>A0A439CPK6</accession>
<dbReference type="AlphaFoldDB" id="A0A439CPK6"/>
<evidence type="ECO:0000256" key="1">
    <source>
        <dbReference type="SAM" id="MobiDB-lite"/>
    </source>
</evidence>
<feature type="chain" id="PRO_5019431541" description="WSC domain-containing protein" evidence="2">
    <location>
        <begin position="17"/>
        <end position="824"/>
    </location>
</feature>
<evidence type="ECO:0000313" key="3">
    <source>
        <dbReference type="EMBL" id="RWA04088.1"/>
    </source>
</evidence>
<evidence type="ECO:0000313" key="4">
    <source>
        <dbReference type="Proteomes" id="UP000286045"/>
    </source>
</evidence>
<comment type="caution">
    <text evidence="3">The sequence shown here is derived from an EMBL/GenBank/DDBJ whole genome shotgun (WGS) entry which is preliminary data.</text>
</comment>
<organism evidence="3 4">
    <name type="scientific">Xylaria grammica</name>
    <dbReference type="NCBI Taxonomy" id="363999"/>
    <lineage>
        <taxon>Eukaryota</taxon>
        <taxon>Fungi</taxon>
        <taxon>Dikarya</taxon>
        <taxon>Ascomycota</taxon>
        <taxon>Pezizomycotina</taxon>
        <taxon>Sordariomycetes</taxon>
        <taxon>Xylariomycetidae</taxon>
        <taxon>Xylariales</taxon>
        <taxon>Xylariaceae</taxon>
        <taxon>Xylaria</taxon>
    </lineage>
</organism>
<feature type="signal peptide" evidence="2">
    <location>
        <begin position="1"/>
        <end position="16"/>
    </location>
</feature>
<sequence length="824" mass="84546">MLTKIIIAGLIPGMVAKPIMLAKPAMSRPDTSAAHNVSNAGASAAHHNATSTSSALSSWPHTAKMVFSTAAAAKRDDDDLADVAANFGFEAAGVGRREPAQGGSYPVVALPSVAPSFSVLTLPASLPTALPSKAVEKPPVQPAVDFYPVVKPLTSAALSSSLVQLPYNVKTPAAAIEVPTLTPAVIPTSFPVQLPYHVKTPSPVIEVPTSALSAPVLPYSIRTPAVQPVIPNPTYPVVAPPSRSSASSRTVPLPSSIGAPAVQPEIPVSATAVQPQLAYGVKTPVVQPEIPFSAAVAELPYSVKTPAVQPELSYGVKTLVSQSIALSATAVQPELPYGVKTPVAQPELPYGVKAPAVQPEIPYGVKTPAFQSIALSATAVQPELPYGVKTPIAQPELPYGVKAPAVQPEIPFSATVAELPYGIKTPVAELPYGVKTPVVEVPKATYPSGAQPSTLIPVPYDSKTQSAAASSRGSAVPSHVPSAKTDPIVPSGSSVCAQQCEVKCQTAHIATDVTQCRSSCLSGCVAGSSGGVLVGSAENRKDKAKGAAVVPTVPNVPGVPGTASRPFVGVGSVTYESCMQSCNGKWQHADIAGDVSTGKENCKAACAQYSSSGTGVVIKRKFKDLVPPEPVIGAGADTYETCMQGCVARWHNAAVGCQERCAASSGFGASVIVKKAVEEAPADIKRDVKDFIPTGPVAGVGHISYEACMQSCNGKWQHADIAGDMSTGKDNCQSACARYAAKGAGVIVKKAVQPTPPAPPAKPFSQPATPIVGVGHTSYDACMEDCSSKYQSAHIAMDISQGKYSCKQACAHLEANGVGVIAKK</sequence>
<evidence type="ECO:0008006" key="5">
    <source>
        <dbReference type="Google" id="ProtNLM"/>
    </source>
</evidence>
<dbReference type="EMBL" id="RYZI01000636">
    <property type="protein sequence ID" value="RWA04088.1"/>
    <property type="molecule type" value="Genomic_DNA"/>
</dbReference>
<keyword evidence="2" id="KW-0732">Signal</keyword>
<gene>
    <name evidence="3" type="ORF">EKO27_g11013</name>
</gene>